<gene>
    <name evidence="1" type="ORF">GCM10017781_06290</name>
    <name evidence="2" type="ORF">HNQ07_000413</name>
</gene>
<keyword evidence="4" id="KW-1185">Reference proteome</keyword>
<dbReference type="Proteomes" id="UP000539473">
    <property type="component" value="Unassembled WGS sequence"/>
</dbReference>
<sequence>MSLDLSRVCAYCGGTAEEREHVVARQFFPPDQRFRGDPVIVPACNKCNRAKQRVEDAAGVLIPFTGGGEAALKVAENRIPRTLAKNNKLANRLKGAALDHFQIGQNGKLEKRLAISLNKDNVEDLRQWFEFIAKGLYRYELDRNMPSEAELYLLWLSREQEVDWWRKWIAEKTGSQFIEKAAGEVKYGYAEGSGAIDTAWIISIYGATAVAITATLQPGLLKNTLDKIKWQ</sequence>
<evidence type="ECO:0000313" key="3">
    <source>
        <dbReference type="Proteomes" id="UP000539473"/>
    </source>
</evidence>
<reference evidence="1" key="1">
    <citation type="journal article" date="2014" name="Int. J. Syst. Evol. Microbiol.">
        <title>Complete genome of a new Firmicutes species belonging to the dominant human colonic microbiota ('Ruminococcus bicirculans') reveals two chromosomes and a selective capacity to utilize plant glucans.</title>
        <authorList>
            <consortium name="NISC Comparative Sequencing Program"/>
            <person name="Wegmann U."/>
            <person name="Louis P."/>
            <person name="Goesmann A."/>
            <person name="Henrissat B."/>
            <person name="Duncan S.H."/>
            <person name="Flint H.J."/>
        </authorList>
    </citation>
    <scope>NUCLEOTIDE SEQUENCE</scope>
    <source>
        <strain evidence="1">CGMCC 1.18437</strain>
    </source>
</reference>
<comment type="caution">
    <text evidence="2">The sequence shown here is derived from an EMBL/GenBank/DDBJ whole genome shotgun (WGS) entry which is preliminary data.</text>
</comment>
<evidence type="ECO:0000313" key="1">
    <source>
        <dbReference type="EMBL" id="GHF32380.1"/>
    </source>
</evidence>
<evidence type="ECO:0008006" key="5">
    <source>
        <dbReference type="Google" id="ProtNLM"/>
    </source>
</evidence>
<dbReference type="EMBL" id="BNAJ01000001">
    <property type="protein sequence ID" value="GHF32380.1"/>
    <property type="molecule type" value="Genomic_DNA"/>
</dbReference>
<reference evidence="2 3" key="3">
    <citation type="submission" date="2020-08" db="EMBL/GenBank/DDBJ databases">
        <title>Genomic Encyclopedia of Type Strains, Phase IV (KMG-IV): sequencing the most valuable type-strain genomes for metagenomic binning, comparative biology and taxonomic classification.</title>
        <authorList>
            <person name="Goeker M."/>
        </authorList>
    </citation>
    <scope>NUCLEOTIDE SEQUENCE [LARGE SCALE GENOMIC DNA]</scope>
    <source>
        <strain evidence="2 3">DSM 27521</strain>
    </source>
</reference>
<proteinExistence type="predicted"/>
<evidence type="ECO:0000313" key="4">
    <source>
        <dbReference type="Proteomes" id="UP000619376"/>
    </source>
</evidence>
<name>A0A7W8KEB9_9DEIO</name>
<protein>
    <recommendedName>
        <fullName evidence="5">HNH endonuclease</fullName>
    </recommendedName>
</protein>
<dbReference type="Proteomes" id="UP000619376">
    <property type="component" value="Unassembled WGS sequence"/>
</dbReference>
<reference evidence="4" key="2">
    <citation type="journal article" date="2019" name="Int. J. Syst. Evol. Microbiol.">
        <title>The Global Catalogue of Microorganisms (GCM) 10K type strain sequencing project: providing services to taxonomists for standard genome sequencing and annotation.</title>
        <authorList>
            <consortium name="The Broad Institute Genomics Platform"/>
            <consortium name="The Broad Institute Genome Sequencing Center for Infectious Disease"/>
            <person name="Wu L."/>
            <person name="Ma J."/>
        </authorList>
    </citation>
    <scope>NUCLEOTIDE SEQUENCE [LARGE SCALE GENOMIC DNA]</scope>
    <source>
        <strain evidence="4">CGMCC 1.18437</strain>
    </source>
</reference>
<dbReference type="AlphaFoldDB" id="A0A7W8KEB9"/>
<dbReference type="EMBL" id="JACHFK010000001">
    <property type="protein sequence ID" value="MBB5374969.1"/>
    <property type="molecule type" value="Genomic_DNA"/>
</dbReference>
<dbReference type="RefSeq" id="WP_184109221.1">
    <property type="nucleotide sequence ID" value="NZ_BNAJ01000001.1"/>
</dbReference>
<organism evidence="2 3">
    <name type="scientific">Deinococcus metalli</name>
    <dbReference type="NCBI Taxonomy" id="1141878"/>
    <lineage>
        <taxon>Bacteria</taxon>
        <taxon>Thermotogati</taxon>
        <taxon>Deinococcota</taxon>
        <taxon>Deinococci</taxon>
        <taxon>Deinococcales</taxon>
        <taxon>Deinococcaceae</taxon>
        <taxon>Deinococcus</taxon>
    </lineage>
</organism>
<evidence type="ECO:0000313" key="2">
    <source>
        <dbReference type="EMBL" id="MBB5374969.1"/>
    </source>
</evidence>
<accession>A0A7W8KEB9</accession>
<reference evidence="1" key="4">
    <citation type="submission" date="2024-05" db="EMBL/GenBank/DDBJ databases">
        <authorList>
            <person name="Sun Q."/>
            <person name="Zhou Y."/>
        </authorList>
    </citation>
    <scope>NUCLEOTIDE SEQUENCE</scope>
    <source>
        <strain evidence="1">CGMCC 1.18437</strain>
    </source>
</reference>